<gene>
    <name evidence="2" type="ORF">W822_01590</name>
</gene>
<evidence type="ECO:0000313" key="3">
    <source>
        <dbReference type="Proteomes" id="UP000018733"/>
    </source>
</evidence>
<keyword evidence="3" id="KW-1185">Reference proteome</keyword>
<dbReference type="PROSITE" id="PS51534">
    <property type="entry name" value="SEFIR"/>
    <property type="match status" value="1"/>
</dbReference>
<dbReference type="InterPro" id="IPR027417">
    <property type="entry name" value="P-loop_NTPase"/>
</dbReference>
<dbReference type="EMBL" id="AYXT01000001">
    <property type="protein sequence ID" value="ETF04653.1"/>
    <property type="molecule type" value="Genomic_DNA"/>
</dbReference>
<dbReference type="InterPro" id="IPR013568">
    <property type="entry name" value="SEFIR_dom"/>
</dbReference>
<feature type="domain" description="SEFIR" evidence="1">
    <location>
        <begin position="13"/>
        <end position="152"/>
    </location>
</feature>
<dbReference type="SUPFAM" id="SSF52540">
    <property type="entry name" value="P-loop containing nucleoside triphosphate hydrolases"/>
    <property type="match status" value="1"/>
</dbReference>
<evidence type="ECO:0000259" key="1">
    <source>
        <dbReference type="PROSITE" id="PS51534"/>
    </source>
</evidence>
<dbReference type="InterPro" id="IPR035897">
    <property type="entry name" value="Toll_tir_struct_dom_sf"/>
</dbReference>
<accession>V8QZ28</accession>
<proteinExistence type="predicted"/>
<protein>
    <recommendedName>
        <fullName evidence="1">SEFIR domain-containing protein</fullName>
    </recommendedName>
</protein>
<dbReference type="STRING" id="1424334.W822_01590"/>
<sequence length="975" mass="111042">MEKREFKERKMENIKIFISYSWDSLEHRAWVKKLADTLEEIEEISVAWDGYDLDSLVDKNYFMEAGIHDADYVLVVATTKYKEKADDRINGVGLETFLASAVHWEGMVREKRSKLIVMQREQDSTPRYLKGHFRLDFTDDALFPKSIEELLSLLRGRATAQRPKKRRSLTTLSEVAYDFTRVEELIQVNHPNRRALVTGAAGTDFSGNHRVKYELWETKSPAVGYFLALHPSGNIKQSAQHAAQQLLKAEIRPGDITVLRPRVGRPEQDLIARTFNEVGLSTRVHECTYKEYIWDYCIDASLKQIDQPSPIENYTNQALTYISNENGESIRVEPALDHVVEALQKPSKVAAHLIVAPGGMGKTSLCLSVAQRLHFREDLRSSVVLIQAESIKKYVAERGLAQSRVESIYDIYELYAKYQGHGKLFERSTFDLAVVCGNLSVIIDGLDELTSLFQERFDVGAFLESLKHLHDQLGSSNVLLTTRNHVIADDIRLESLAIERYELLGFDTESCRSYVNRRLASYTSAESMAEKVMSQIAKIRIRDDEGRIIPFLADISTTVVEDELRDGRTDDLDVSDDLTPYPSNNDLTDHIIYSVLRREKTRHEVEIPEAEVVELISELVIDFGKRWPASQMFERLNILYEARASSIASKLQLNPLLVVKGDDIELRYSFLSSYLEVLLMLRGLMHTSLEKSTILAFSRLIPDNEEGEDLKRFFRTNLLGVEKALAAIIPKLRDEAVSESSSKSTRVDSERAKAAIAGLLHVYFAIHKLPVQETTEKLLSFYGLCGYEECQRTLNGLYIKGSFPTLDFSNLIVTRSRFHGYRNLMACRFSKTKFMYSTFEDCADIAIKNTQLEPSMIDITCDPGDLQEAFVVTQGSKAEEKAMIHSEISRFLRSFFRGDHFIDNKRQFIKFSNKVPGLAADKFDRLLAAGYFLHTKAKTVADFYEISPAFKPSVRKFVSDGYPDAKLKRFIAEVS</sequence>
<dbReference type="RefSeq" id="WP_024003386.1">
    <property type="nucleotide sequence ID" value="NZ_KI650979.1"/>
</dbReference>
<dbReference type="GO" id="GO:0007165">
    <property type="term" value="P:signal transduction"/>
    <property type="evidence" value="ECO:0007669"/>
    <property type="project" value="InterPro"/>
</dbReference>
<dbReference type="SUPFAM" id="SSF52200">
    <property type="entry name" value="Toll/Interleukin receptor TIR domain"/>
    <property type="match status" value="1"/>
</dbReference>
<evidence type="ECO:0000313" key="2">
    <source>
        <dbReference type="EMBL" id="ETF04653.1"/>
    </source>
</evidence>
<dbReference type="InterPro" id="IPR000157">
    <property type="entry name" value="TIR_dom"/>
</dbReference>
<comment type="caution">
    <text evidence="2">The sequence shown here is derived from an EMBL/GenBank/DDBJ whole genome shotgun (WGS) entry which is preliminary data.</text>
</comment>
<dbReference type="Proteomes" id="UP000018733">
    <property type="component" value="Unassembled WGS sequence"/>
</dbReference>
<dbReference type="PATRIC" id="fig|1424334.3.peg.314"/>
<dbReference type="AlphaFoldDB" id="V8QZ28"/>
<dbReference type="Gene3D" id="3.40.50.300">
    <property type="entry name" value="P-loop containing nucleotide triphosphate hydrolases"/>
    <property type="match status" value="1"/>
</dbReference>
<organism evidence="2 3">
    <name type="scientific">Advenella kashmirensis W13003</name>
    <dbReference type="NCBI Taxonomy" id="1424334"/>
    <lineage>
        <taxon>Bacteria</taxon>
        <taxon>Pseudomonadati</taxon>
        <taxon>Pseudomonadota</taxon>
        <taxon>Betaproteobacteria</taxon>
        <taxon>Burkholderiales</taxon>
        <taxon>Alcaligenaceae</taxon>
    </lineage>
</organism>
<dbReference type="Pfam" id="PF13676">
    <property type="entry name" value="TIR_2"/>
    <property type="match status" value="1"/>
</dbReference>
<reference evidence="2 3" key="1">
    <citation type="journal article" date="2014" name="Genome Announc.">
        <title>Draft Genome Sequence of Advenella kashmirensis Strain W13003, a Polycyclic Aromatic Hydrocarbon-Degrading Bacterium.</title>
        <authorList>
            <person name="Wang X."/>
            <person name="Jin D."/>
            <person name="Zhou L."/>
            <person name="Wu L."/>
            <person name="An W."/>
            <person name="Zhao L."/>
        </authorList>
    </citation>
    <scope>NUCLEOTIDE SEQUENCE [LARGE SCALE GENOMIC DNA]</scope>
    <source>
        <strain evidence="2 3">W13003</strain>
    </source>
</reference>
<dbReference type="eggNOG" id="ENOG502Z7WA">
    <property type="taxonomic scope" value="Bacteria"/>
</dbReference>
<name>V8QZ28_9BURK</name>
<dbReference type="HOGENOM" id="CLU_311646_0_0_4"/>
<dbReference type="Gene3D" id="3.40.50.10140">
    <property type="entry name" value="Toll/interleukin-1 receptor homology (TIR) domain"/>
    <property type="match status" value="1"/>
</dbReference>